<proteinExistence type="predicted"/>
<evidence type="ECO:0000259" key="2">
    <source>
        <dbReference type="Pfam" id="PF14258"/>
    </source>
</evidence>
<dbReference type="Proteomes" id="UP000318055">
    <property type="component" value="Chromosome"/>
</dbReference>
<dbReference type="Pfam" id="PF14258">
    <property type="entry name" value="DUF4350"/>
    <property type="match status" value="1"/>
</dbReference>
<reference evidence="3 4" key="1">
    <citation type="submission" date="2019-07" db="EMBL/GenBank/DDBJ databases">
        <title>Sphingomonas alkalisoli sp. nov., isolated from rhizosphere soil of Suaedae salsa.</title>
        <authorList>
            <person name="Zhang H."/>
            <person name="Xu L."/>
            <person name="Zhang J.-X."/>
            <person name="Sun J.-Q."/>
        </authorList>
    </citation>
    <scope>NUCLEOTIDE SEQUENCE [LARGE SCALE GENOMIC DNA]</scope>
    <source>
        <strain evidence="3 4">XS-10</strain>
    </source>
</reference>
<name>A0A518RDX1_9SPHN</name>
<dbReference type="AlphaFoldDB" id="A0A518RDX1"/>
<dbReference type="InterPro" id="IPR025646">
    <property type="entry name" value="DUF4350"/>
</dbReference>
<evidence type="ECO:0000313" key="3">
    <source>
        <dbReference type="EMBL" id="QDX25604.1"/>
    </source>
</evidence>
<evidence type="ECO:0000256" key="1">
    <source>
        <dbReference type="SAM" id="Phobius"/>
    </source>
</evidence>
<keyword evidence="1" id="KW-1133">Transmembrane helix</keyword>
<feature type="transmembrane region" description="Helical" evidence="1">
    <location>
        <begin position="270"/>
        <end position="290"/>
    </location>
</feature>
<gene>
    <name evidence="3" type="ORF">FPZ54_05950</name>
</gene>
<keyword evidence="1" id="KW-0812">Transmembrane</keyword>
<dbReference type="RefSeq" id="WP_145845702.1">
    <property type="nucleotide sequence ID" value="NZ_CP042239.1"/>
</dbReference>
<keyword evidence="1" id="KW-0472">Membrane</keyword>
<sequence length="398" mass="42840">MTATSANPFRTRTVLILIAAGVIFALGFLLVSAYGDRVDRQRSNIPSPTSRFATGYYGLTRLIELSGGSVTLSADAMNRPARGILILTPHRATTREQMAAALEDAASETAPVLIVLPKWISFPQPQRPTREQRTAYLPTERIEEILAPLAAARVAREKPGKLDVTTSLPIPDFKPVDAIQTITGAKIYPLIKSAGGATVLGEVPGTHTYILSDPDLLNNRGLAQRANARAAIAMLAALDPDAPGTVIFDTMLPFGAGDRNVTQLMFEPPFAGVSVALAIAALLAGFATLMRFGPVRREPRGIPLGKAALIENIVSLARRAKRTREGGGAYADAIRDWAARRLALPRTLKGEALDTHLDALKTTTPYAEWATRVRTATSEADLLHAAQKLDDWRKEVKA</sequence>
<organism evidence="3 4">
    <name type="scientific">Sphingomonas suaedae</name>
    <dbReference type="NCBI Taxonomy" id="2599297"/>
    <lineage>
        <taxon>Bacteria</taxon>
        <taxon>Pseudomonadati</taxon>
        <taxon>Pseudomonadota</taxon>
        <taxon>Alphaproteobacteria</taxon>
        <taxon>Sphingomonadales</taxon>
        <taxon>Sphingomonadaceae</taxon>
        <taxon>Sphingomonas</taxon>
    </lineage>
</organism>
<evidence type="ECO:0000313" key="4">
    <source>
        <dbReference type="Proteomes" id="UP000318055"/>
    </source>
</evidence>
<protein>
    <recommendedName>
        <fullName evidence="2">DUF4350 domain-containing protein</fullName>
    </recommendedName>
</protein>
<dbReference type="KEGG" id="ssua:FPZ54_05950"/>
<accession>A0A518RDX1</accession>
<feature type="domain" description="DUF4350" evidence="2">
    <location>
        <begin position="52"/>
        <end position="235"/>
    </location>
</feature>
<keyword evidence="4" id="KW-1185">Reference proteome</keyword>
<dbReference type="EMBL" id="CP042239">
    <property type="protein sequence ID" value="QDX25604.1"/>
    <property type="molecule type" value="Genomic_DNA"/>
</dbReference>
<dbReference type="OrthoDB" id="7198805at2"/>